<dbReference type="NCBIfam" id="TIGR01930">
    <property type="entry name" value="AcCoA-C-Actrans"/>
    <property type="match status" value="1"/>
</dbReference>
<dbReference type="SUPFAM" id="SSF53901">
    <property type="entry name" value="Thiolase-like"/>
    <property type="match status" value="2"/>
</dbReference>
<sequence>MKQAVIVDCVRTPVGRAHRDKGVFRDVRSDDLAVACIRALVERTGVDPELVEDVVMGNTQQTGEQGMNAARCIGLMAGLSIESGGTTVNRLCGSSLQAVNQAAHAVAAGSEDVQIVGGLEHMLHFPMEKGADPNPKLFHRTSLAALNMGFTAEFLAMSQGIAREQQDAFALKSHQKAAKATEAGEFKREIVPVYGKDEEGNRILVETDQCIRPDGSMEALSALKPAFMPGVGTVTAGNSSPLNDGAAAMLLMSEERAKELGLKPLVRVKATAIAGVDPAVMGSGPVPATKKVLKRAGMELSDIDVIELNEAFAAQALACIQMLKMDEEKVNLRGGAVAIGHPLGASGARIATTLINNMIDRDLNIGLATMCIGVGQGIATIFERV</sequence>
<dbReference type="Pfam" id="PF02803">
    <property type="entry name" value="Thiolase_C"/>
    <property type="match status" value="1"/>
</dbReference>
<dbReference type="PANTHER" id="PTHR43853">
    <property type="entry name" value="3-KETOACYL-COA THIOLASE, PEROXISOMAL"/>
    <property type="match status" value="1"/>
</dbReference>
<keyword evidence="3 7" id="KW-0808">Transferase</keyword>
<evidence type="ECO:0000256" key="6">
    <source>
        <dbReference type="PIRSR" id="PIRSR000429-1"/>
    </source>
</evidence>
<dbReference type="PIRSF" id="PIRSF000429">
    <property type="entry name" value="Ac-CoA_Ac_transf"/>
    <property type="match status" value="1"/>
</dbReference>
<dbReference type="EMBL" id="CAMXCT030000001">
    <property type="protein sequence ID" value="CAL4759486.1"/>
    <property type="molecule type" value="Genomic_DNA"/>
</dbReference>
<dbReference type="GO" id="GO:0010124">
    <property type="term" value="P:phenylacetate catabolic process"/>
    <property type="evidence" value="ECO:0007669"/>
    <property type="project" value="TreeGrafter"/>
</dbReference>
<name>A0A9P1BEU3_9DINO</name>
<feature type="domain" description="Thiolase C-terminal" evidence="9">
    <location>
        <begin position="262"/>
        <end position="384"/>
    </location>
</feature>
<dbReference type="GO" id="GO:0005737">
    <property type="term" value="C:cytoplasm"/>
    <property type="evidence" value="ECO:0007669"/>
    <property type="project" value="UniProtKB-ARBA"/>
</dbReference>
<accession>A0A9P1BEU3</accession>
<evidence type="ECO:0000259" key="9">
    <source>
        <dbReference type="Pfam" id="PF02803"/>
    </source>
</evidence>
<evidence type="ECO:0000313" key="12">
    <source>
        <dbReference type="Proteomes" id="UP001152797"/>
    </source>
</evidence>
<dbReference type="InterPro" id="IPR016039">
    <property type="entry name" value="Thiolase-like"/>
</dbReference>
<evidence type="ECO:0000313" key="11">
    <source>
        <dbReference type="EMBL" id="CAL4759486.1"/>
    </source>
</evidence>
<reference evidence="10" key="1">
    <citation type="submission" date="2022-10" db="EMBL/GenBank/DDBJ databases">
        <authorList>
            <person name="Chen Y."/>
            <person name="Dougan E. K."/>
            <person name="Chan C."/>
            <person name="Rhodes N."/>
            <person name="Thang M."/>
        </authorList>
    </citation>
    <scope>NUCLEOTIDE SEQUENCE</scope>
</reference>
<protein>
    <recommendedName>
        <fullName evidence="5">acetyl-CoA C-acyltransferase</fullName>
        <ecNumber evidence="5">2.3.1.16</ecNumber>
    </recommendedName>
</protein>
<dbReference type="InterPro" id="IPR002155">
    <property type="entry name" value="Thiolase"/>
</dbReference>
<dbReference type="InterPro" id="IPR020613">
    <property type="entry name" value="Thiolase_CS"/>
</dbReference>
<keyword evidence="12" id="KW-1185">Reference proteome</keyword>
<dbReference type="PROSITE" id="PS00099">
    <property type="entry name" value="THIOLASE_3"/>
    <property type="match status" value="1"/>
</dbReference>
<evidence type="ECO:0000256" key="3">
    <source>
        <dbReference type="ARBA" id="ARBA00022679"/>
    </source>
</evidence>
<comment type="similarity">
    <text evidence="2 7">Belongs to the thiolase-like superfamily. Thiolase family.</text>
</comment>
<proteinExistence type="inferred from homology"/>
<dbReference type="CDD" id="cd00751">
    <property type="entry name" value="thiolase"/>
    <property type="match status" value="1"/>
</dbReference>
<evidence type="ECO:0000256" key="1">
    <source>
        <dbReference type="ARBA" id="ARBA00005189"/>
    </source>
</evidence>
<dbReference type="NCBIfam" id="NF006510">
    <property type="entry name" value="PRK08947.1"/>
    <property type="match status" value="1"/>
</dbReference>
<dbReference type="EC" id="2.3.1.16" evidence="5"/>
<feature type="active site" description="Acyl-thioester intermediate" evidence="6">
    <location>
        <position position="92"/>
    </location>
</feature>
<dbReference type="PROSITE" id="PS00098">
    <property type="entry name" value="THIOLASE_1"/>
    <property type="match status" value="1"/>
</dbReference>
<dbReference type="InterPro" id="IPR020617">
    <property type="entry name" value="Thiolase_C"/>
</dbReference>
<dbReference type="EMBL" id="CAMXCT020000001">
    <property type="protein sequence ID" value="CAL1125549.1"/>
    <property type="molecule type" value="Genomic_DNA"/>
</dbReference>
<comment type="caution">
    <text evidence="10">The sequence shown here is derived from an EMBL/GenBank/DDBJ whole genome shotgun (WGS) entry which is preliminary data.</text>
</comment>
<feature type="domain" description="Thiolase N-terminal" evidence="8">
    <location>
        <begin position="5"/>
        <end position="255"/>
    </location>
</feature>
<feature type="active site" description="Proton acceptor" evidence="6">
    <location>
        <position position="371"/>
    </location>
</feature>
<dbReference type="PROSITE" id="PS00737">
    <property type="entry name" value="THIOLASE_2"/>
    <property type="match status" value="1"/>
</dbReference>
<dbReference type="GO" id="GO:0003988">
    <property type="term" value="F:acetyl-CoA C-acyltransferase activity"/>
    <property type="evidence" value="ECO:0007669"/>
    <property type="project" value="UniProtKB-EC"/>
</dbReference>
<evidence type="ECO:0000256" key="2">
    <source>
        <dbReference type="ARBA" id="ARBA00010982"/>
    </source>
</evidence>
<dbReference type="InterPro" id="IPR050215">
    <property type="entry name" value="Thiolase-like_sf_Thiolase"/>
</dbReference>
<dbReference type="InterPro" id="IPR020616">
    <property type="entry name" value="Thiolase_N"/>
</dbReference>
<evidence type="ECO:0000259" key="8">
    <source>
        <dbReference type="Pfam" id="PF00108"/>
    </source>
</evidence>
<dbReference type="InterPro" id="IPR020615">
    <property type="entry name" value="Thiolase_acyl_enz_int_AS"/>
</dbReference>
<dbReference type="EMBL" id="CAMXCT010000001">
    <property type="protein sequence ID" value="CAI3972174.1"/>
    <property type="molecule type" value="Genomic_DNA"/>
</dbReference>
<evidence type="ECO:0000256" key="5">
    <source>
        <dbReference type="ARBA" id="ARBA00024073"/>
    </source>
</evidence>
<dbReference type="Proteomes" id="UP001152797">
    <property type="component" value="Unassembled WGS sequence"/>
</dbReference>
<evidence type="ECO:0000256" key="7">
    <source>
        <dbReference type="RuleBase" id="RU003557"/>
    </source>
</evidence>
<dbReference type="PANTHER" id="PTHR43853:SF11">
    <property type="entry name" value="3-KETOACYL-COA THIOLASE FADA"/>
    <property type="match status" value="1"/>
</dbReference>
<dbReference type="Gene3D" id="3.40.47.10">
    <property type="match status" value="2"/>
</dbReference>
<evidence type="ECO:0000256" key="4">
    <source>
        <dbReference type="ARBA" id="ARBA00023315"/>
    </source>
</evidence>
<organism evidence="10">
    <name type="scientific">Cladocopium goreaui</name>
    <dbReference type="NCBI Taxonomy" id="2562237"/>
    <lineage>
        <taxon>Eukaryota</taxon>
        <taxon>Sar</taxon>
        <taxon>Alveolata</taxon>
        <taxon>Dinophyceae</taxon>
        <taxon>Suessiales</taxon>
        <taxon>Symbiodiniaceae</taxon>
        <taxon>Cladocopium</taxon>
    </lineage>
</organism>
<reference evidence="11 12" key="2">
    <citation type="submission" date="2024-05" db="EMBL/GenBank/DDBJ databases">
        <authorList>
            <person name="Chen Y."/>
            <person name="Shah S."/>
            <person name="Dougan E. K."/>
            <person name="Thang M."/>
            <person name="Chan C."/>
        </authorList>
    </citation>
    <scope>NUCLEOTIDE SEQUENCE [LARGE SCALE GENOMIC DNA]</scope>
</reference>
<comment type="pathway">
    <text evidence="1">Lipid metabolism.</text>
</comment>
<keyword evidence="4 7" id="KW-0012">Acyltransferase</keyword>
<gene>
    <name evidence="10" type="ORF">C1SCF055_LOCUS764</name>
</gene>
<dbReference type="FunFam" id="3.40.47.10:FF:000010">
    <property type="entry name" value="Acetyl-CoA acetyltransferase (Thiolase)"/>
    <property type="match status" value="1"/>
</dbReference>
<dbReference type="Pfam" id="PF00108">
    <property type="entry name" value="Thiolase_N"/>
    <property type="match status" value="1"/>
</dbReference>
<dbReference type="InterPro" id="IPR020610">
    <property type="entry name" value="Thiolase_AS"/>
</dbReference>
<evidence type="ECO:0000313" key="10">
    <source>
        <dbReference type="EMBL" id="CAI3972174.1"/>
    </source>
</evidence>
<dbReference type="AlphaFoldDB" id="A0A9P1BEU3"/>
<dbReference type="OrthoDB" id="5404651at2759"/>
<dbReference type="GO" id="GO:0006635">
    <property type="term" value="P:fatty acid beta-oxidation"/>
    <property type="evidence" value="ECO:0007669"/>
    <property type="project" value="TreeGrafter"/>
</dbReference>
<feature type="active site" description="Proton acceptor" evidence="6">
    <location>
        <position position="341"/>
    </location>
</feature>